<keyword evidence="6" id="KW-1185">Reference proteome</keyword>
<gene>
    <name evidence="5" type="ORF">HMPREF0650_1139</name>
</gene>
<dbReference type="SFLD" id="SFLDG01129">
    <property type="entry name" value="C1.5:_HAD__Beta-PGM__Phosphata"/>
    <property type="match status" value="1"/>
</dbReference>
<dbReference type="InterPro" id="IPR041492">
    <property type="entry name" value="HAD_2"/>
</dbReference>
<dbReference type="GO" id="GO:0008967">
    <property type="term" value="F:phosphoglycolate phosphatase activity"/>
    <property type="evidence" value="ECO:0007669"/>
    <property type="project" value="UniProtKB-EC"/>
</dbReference>
<dbReference type="InterPro" id="IPR006439">
    <property type="entry name" value="HAD-SF_hydro_IA"/>
</dbReference>
<evidence type="ECO:0000256" key="1">
    <source>
        <dbReference type="ARBA" id="ARBA00000830"/>
    </source>
</evidence>
<name>D1W6D2_9BACT</name>
<comment type="catalytic activity">
    <reaction evidence="1">
        <text>2-phosphoglycolate + H2O = glycolate + phosphate</text>
        <dbReference type="Rhea" id="RHEA:14369"/>
        <dbReference type="ChEBI" id="CHEBI:15377"/>
        <dbReference type="ChEBI" id="CHEBI:29805"/>
        <dbReference type="ChEBI" id="CHEBI:43474"/>
        <dbReference type="ChEBI" id="CHEBI:58033"/>
        <dbReference type="EC" id="3.1.3.18"/>
    </reaction>
</comment>
<dbReference type="GO" id="GO:0006281">
    <property type="term" value="P:DNA repair"/>
    <property type="evidence" value="ECO:0007669"/>
    <property type="project" value="TreeGrafter"/>
</dbReference>
<evidence type="ECO:0000313" key="6">
    <source>
        <dbReference type="Proteomes" id="UP000005283"/>
    </source>
</evidence>
<dbReference type="Gene3D" id="3.40.50.1000">
    <property type="entry name" value="HAD superfamily/HAD-like"/>
    <property type="match status" value="1"/>
</dbReference>
<dbReference type="SUPFAM" id="SSF56784">
    <property type="entry name" value="HAD-like"/>
    <property type="match status" value="1"/>
</dbReference>
<dbReference type="SFLD" id="SFLDS00003">
    <property type="entry name" value="Haloacid_Dehalogenase"/>
    <property type="match status" value="1"/>
</dbReference>
<dbReference type="STRING" id="679190.HMPREF0650_1139"/>
<dbReference type="InterPro" id="IPR023198">
    <property type="entry name" value="PGP-like_dom2"/>
</dbReference>
<dbReference type="FunFam" id="3.40.50.1000:FF:000022">
    <property type="entry name" value="Phosphoglycolate phosphatase"/>
    <property type="match status" value="1"/>
</dbReference>
<dbReference type="eggNOG" id="COG0546">
    <property type="taxonomic scope" value="Bacteria"/>
</dbReference>
<comment type="caution">
    <text evidence="5">The sequence shown here is derived from an EMBL/GenBank/DDBJ whole genome shotgun (WGS) entry which is preliminary data.</text>
</comment>
<dbReference type="EMBL" id="ADEG01000062">
    <property type="protein sequence ID" value="EFA91925.1"/>
    <property type="molecule type" value="Genomic_DNA"/>
</dbReference>
<evidence type="ECO:0000256" key="2">
    <source>
        <dbReference type="ARBA" id="ARBA00004818"/>
    </source>
</evidence>
<evidence type="ECO:0000256" key="3">
    <source>
        <dbReference type="ARBA" id="ARBA00006171"/>
    </source>
</evidence>
<comment type="similarity">
    <text evidence="3">Belongs to the HAD-like hydrolase superfamily. CbbY/CbbZ/Gph/YieH family.</text>
</comment>
<dbReference type="Pfam" id="PF13419">
    <property type="entry name" value="HAD_2"/>
    <property type="match status" value="1"/>
</dbReference>
<dbReference type="EC" id="3.1.3.18" evidence="4"/>
<protein>
    <recommendedName>
        <fullName evidence="4">phosphoglycolate phosphatase</fullName>
        <ecNumber evidence="4">3.1.3.18</ecNumber>
    </recommendedName>
</protein>
<reference evidence="5 6" key="1">
    <citation type="submission" date="2009-12" db="EMBL/GenBank/DDBJ databases">
        <title>Genome Sequence of Prevotella buccalis ATCC 35310.</title>
        <authorList>
            <person name="Durkin A.S."/>
            <person name="Madupu R."/>
            <person name="Torralba M."/>
            <person name="Methe B."/>
            <person name="Sutton G."/>
            <person name="Strausberg R.L."/>
            <person name="Nelson K.E."/>
        </authorList>
    </citation>
    <scope>NUCLEOTIDE SEQUENCE [LARGE SCALE GENOMIC DNA]</scope>
    <source>
        <strain evidence="5 6">ATCC 35310</strain>
    </source>
</reference>
<dbReference type="InterPro" id="IPR036412">
    <property type="entry name" value="HAD-like_sf"/>
</dbReference>
<dbReference type="NCBIfam" id="TIGR01549">
    <property type="entry name" value="HAD-SF-IA-v1"/>
    <property type="match status" value="1"/>
</dbReference>
<organism evidence="5 6">
    <name type="scientific">Hoylesella buccalis ATCC 35310</name>
    <dbReference type="NCBI Taxonomy" id="679190"/>
    <lineage>
        <taxon>Bacteria</taxon>
        <taxon>Pseudomonadati</taxon>
        <taxon>Bacteroidota</taxon>
        <taxon>Bacteroidia</taxon>
        <taxon>Bacteroidales</taxon>
        <taxon>Prevotellaceae</taxon>
        <taxon>Hoylesella</taxon>
    </lineage>
</organism>
<sequence>MTQIIYAQSLMNEWFFLQKEENTSMGVSQQNKLNTHGFMKEYSTYIFDLDGTLLDSLQDLYVSCNAALKMHGMPERTIGEVRKFVGNGVKKLMERAIPNGLDNPDFEVTYADFRQHYLVHNLDNTKPYPGILELLANLHAHGKKLAVVSNKFYDATQDLCRHFFSDYVTVAIGERENIKKKPAPDTVLEALRQLDDDGRDAVYVGDSDVDIATARNSNMPCISVLWGFRDKEFLLEHGATTFVSSPKELML</sequence>
<dbReference type="AlphaFoldDB" id="D1W6D2"/>
<dbReference type="PANTHER" id="PTHR43434:SF1">
    <property type="entry name" value="PHOSPHOGLYCOLATE PHOSPHATASE"/>
    <property type="match status" value="1"/>
</dbReference>
<dbReference type="InterPro" id="IPR050155">
    <property type="entry name" value="HAD-like_hydrolase_sf"/>
</dbReference>
<evidence type="ECO:0000313" key="5">
    <source>
        <dbReference type="EMBL" id="EFA91925.1"/>
    </source>
</evidence>
<accession>D1W6D2</accession>
<proteinExistence type="inferred from homology"/>
<dbReference type="Gene3D" id="1.10.150.240">
    <property type="entry name" value="Putative phosphatase, domain 2"/>
    <property type="match status" value="1"/>
</dbReference>
<dbReference type="InterPro" id="IPR023214">
    <property type="entry name" value="HAD_sf"/>
</dbReference>
<dbReference type="Proteomes" id="UP000005283">
    <property type="component" value="Unassembled WGS sequence"/>
</dbReference>
<dbReference type="GO" id="GO:0005829">
    <property type="term" value="C:cytosol"/>
    <property type="evidence" value="ECO:0007669"/>
    <property type="project" value="TreeGrafter"/>
</dbReference>
<dbReference type="PANTHER" id="PTHR43434">
    <property type="entry name" value="PHOSPHOGLYCOLATE PHOSPHATASE"/>
    <property type="match status" value="1"/>
</dbReference>
<comment type="pathway">
    <text evidence="2">Organic acid metabolism; glycolate biosynthesis; glycolate from 2-phosphoglycolate: step 1/1.</text>
</comment>
<evidence type="ECO:0000256" key="4">
    <source>
        <dbReference type="ARBA" id="ARBA00013078"/>
    </source>
</evidence>